<sequence>MSDTVEMKTIEALGNKFQCPICQECMCVPQSLQKCKHTYCYECLKKWFMKSIRINTLRCPMCRLVVEDEPFNNKILQSVIIAYNEIISNTAYFERLKKEKLDYELDFKNNTLFEKTFKDTGVGVIDMDDGGVIRCSSCHWEIEPGEEDQNECPHCGVVFRSIGNRVSDEGESIDTEGEQSDAHNDSGSDLTGFIISELSEDEVNNSESSMNSDYYEYNVDEEVDDSLDDRKKRKRDEMIDLSNEDVVVKNRGIRSKRVVVLDDEE</sequence>
<evidence type="ECO:0000256" key="1">
    <source>
        <dbReference type="ARBA" id="ARBA00022723"/>
    </source>
</evidence>
<dbReference type="SMART" id="SM00184">
    <property type="entry name" value="RING"/>
    <property type="match status" value="1"/>
</dbReference>
<feature type="compositionally biased region" description="Acidic residues" evidence="5">
    <location>
        <begin position="218"/>
        <end position="227"/>
    </location>
</feature>
<dbReference type="GO" id="GO:0008270">
    <property type="term" value="F:zinc ion binding"/>
    <property type="evidence" value="ECO:0007669"/>
    <property type="project" value="UniProtKB-KW"/>
</dbReference>
<protein>
    <recommendedName>
        <fullName evidence="6">RING-type domain-containing protein</fullName>
    </recommendedName>
</protein>
<keyword evidence="2 4" id="KW-0863">Zinc-finger</keyword>
<dbReference type="PROSITE" id="PS50089">
    <property type="entry name" value="ZF_RING_2"/>
    <property type="match status" value="1"/>
</dbReference>
<dbReference type="GO" id="GO:0006301">
    <property type="term" value="P:DNA damage tolerance"/>
    <property type="evidence" value="ECO:0007669"/>
    <property type="project" value="InterPro"/>
</dbReference>
<dbReference type="AlphaFoldDB" id="A0A1L0B1U1"/>
<dbReference type="GO" id="GO:0006513">
    <property type="term" value="P:protein monoubiquitination"/>
    <property type="evidence" value="ECO:0007669"/>
    <property type="project" value="InterPro"/>
</dbReference>
<evidence type="ECO:0000313" key="7">
    <source>
        <dbReference type="EMBL" id="SGZ40378.1"/>
    </source>
</evidence>
<dbReference type="EMBL" id="FQNF01000048">
    <property type="protein sequence ID" value="SGZ40378.1"/>
    <property type="molecule type" value="Genomic_DNA"/>
</dbReference>
<dbReference type="Proteomes" id="UP000183365">
    <property type="component" value="Unassembled WGS sequence"/>
</dbReference>
<feature type="region of interest" description="Disordered" evidence="5">
    <location>
        <begin position="168"/>
        <end position="235"/>
    </location>
</feature>
<dbReference type="InterPro" id="IPR017907">
    <property type="entry name" value="Znf_RING_CS"/>
</dbReference>
<feature type="domain" description="RING-type" evidence="6">
    <location>
        <begin position="19"/>
        <end position="63"/>
    </location>
</feature>
<dbReference type="GO" id="GO:0061630">
    <property type="term" value="F:ubiquitin protein ligase activity"/>
    <property type="evidence" value="ECO:0007669"/>
    <property type="project" value="InterPro"/>
</dbReference>
<keyword evidence="8" id="KW-1185">Reference proteome</keyword>
<feature type="compositionally biased region" description="Acidic residues" evidence="5">
    <location>
        <begin position="169"/>
        <end position="179"/>
    </location>
</feature>
<dbReference type="VEuPathDB" id="FungiDB:HGUI_02578"/>
<dbReference type="Gene3D" id="3.30.40.10">
    <property type="entry name" value="Zinc/RING finger domain, C3HC4 (zinc finger)"/>
    <property type="match status" value="1"/>
</dbReference>
<evidence type="ECO:0000259" key="6">
    <source>
        <dbReference type="PROSITE" id="PS50089"/>
    </source>
</evidence>
<name>A0A1L0B1U1_9ASCO</name>
<dbReference type="InterPro" id="IPR001841">
    <property type="entry name" value="Znf_RING"/>
</dbReference>
<organism evidence="7 8">
    <name type="scientific">Hanseniaspora guilliermondii</name>
    <dbReference type="NCBI Taxonomy" id="56406"/>
    <lineage>
        <taxon>Eukaryota</taxon>
        <taxon>Fungi</taxon>
        <taxon>Dikarya</taxon>
        <taxon>Ascomycota</taxon>
        <taxon>Saccharomycotina</taxon>
        <taxon>Saccharomycetes</taxon>
        <taxon>Saccharomycodales</taxon>
        <taxon>Saccharomycodaceae</taxon>
        <taxon>Hanseniaspora</taxon>
    </lineage>
</organism>
<gene>
    <name evidence="7" type="ORF">HGUI_02578</name>
</gene>
<dbReference type="PANTHER" id="PTHR14134">
    <property type="entry name" value="E3 UBIQUITIN-PROTEIN LIGASE RAD18"/>
    <property type="match status" value="1"/>
</dbReference>
<dbReference type="PROSITE" id="PS00518">
    <property type="entry name" value="ZF_RING_1"/>
    <property type="match status" value="1"/>
</dbReference>
<dbReference type="SUPFAM" id="SSF57850">
    <property type="entry name" value="RING/U-box"/>
    <property type="match status" value="1"/>
</dbReference>
<evidence type="ECO:0000313" key="8">
    <source>
        <dbReference type="Proteomes" id="UP000183365"/>
    </source>
</evidence>
<reference evidence="8" key="1">
    <citation type="submission" date="2016-11" db="EMBL/GenBank/DDBJ databases">
        <authorList>
            <person name="Guldener U."/>
        </authorList>
    </citation>
    <scope>NUCLEOTIDE SEQUENCE [LARGE SCALE GENOMIC DNA]</scope>
</reference>
<evidence type="ECO:0000256" key="5">
    <source>
        <dbReference type="SAM" id="MobiDB-lite"/>
    </source>
</evidence>
<dbReference type="InterPro" id="IPR039577">
    <property type="entry name" value="Rad18"/>
</dbReference>
<dbReference type="Pfam" id="PF13639">
    <property type="entry name" value="zf-RING_2"/>
    <property type="match status" value="1"/>
</dbReference>
<keyword evidence="3" id="KW-0862">Zinc</keyword>
<keyword evidence="1" id="KW-0479">Metal-binding</keyword>
<evidence type="ECO:0000256" key="2">
    <source>
        <dbReference type="ARBA" id="ARBA00022771"/>
    </source>
</evidence>
<dbReference type="OrthoDB" id="527344at2759"/>
<dbReference type="GO" id="GO:0003697">
    <property type="term" value="F:single-stranded DNA binding"/>
    <property type="evidence" value="ECO:0007669"/>
    <property type="project" value="InterPro"/>
</dbReference>
<evidence type="ECO:0000256" key="4">
    <source>
        <dbReference type="PROSITE-ProRule" id="PRU00175"/>
    </source>
</evidence>
<accession>A0A1L0B1U1</accession>
<evidence type="ECO:0000256" key="3">
    <source>
        <dbReference type="ARBA" id="ARBA00022833"/>
    </source>
</evidence>
<dbReference type="InterPro" id="IPR013083">
    <property type="entry name" value="Znf_RING/FYVE/PHD"/>
</dbReference>
<proteinExistence type="predicted"/>